<reference evidence="6 7" key="1">
    <citation type="submission" date="2019-11" db="EMBL/GenBank/DDBJ databases">
        <title>Draft genome sequences of five Paenibacillus species of dairy origin.</title>
        <authorList>
            <person name="Olajide A.M."/>
            <person name="Chen S."/>
            <person name="Lapointe G."/>
        </authorList>
    </citation>
    <scope>NUCLEOTIDE SEQUENCE [LARGE SCALE GENOMIC DNA]</scope>
    <source>
        <strain evidence="6 7">3CS1</strain>
    </source>
</reference>
<dbReference type="Gene3D" id="3.40.50.300">
    <property type="entry name" value="P-loop containing nucleotide triphosphate hydrolases"/>
    <property type="match status" value="1"/>
</dbReference>
<evidence type="ECO:0000256" key="2">
    <source>
        <dbReference type="ARBA" id="ARBA00022741"/>
    </source>
</evidence>
<dbReference type="InterPro" id="IPR003439">
    <property type="entry name" value="ABC_transporter-like_ATP-bd"/>
</dbReference>
<dbReference type="PANTHER" id="PTHR42939">
    <property type="entry name" value="ABC TRANSPORTER ATP-BINDING PROTEIN ALBC-RELATED"/>
    <property type="match status" value="1"/>
</dbReference>
<dbReference type="InterPro" id="IPR027417">
    <property type="entry name" value="P-loop_NTPase"/>
</dbReference>
<evidence type="ECO:0000256" key="4">
    <source>
        <dbReference type="ARBA" id="ARBA00022840"/>
    </source>
</evidence>
<dbReference type="InterPro" id="IPR051782">
    <property type="entry name" value="ABC_Transporter_VariousFunc"/>
</dbReference>
<evidence type="ECO:0000259" key="5">
    <source>
        <dbReference type="PROSITE" id="PS50893"/>
    </source>
</evidence>
<evidence type="ECO:0000313" key="6">
    <source>
        <dbReference type="EMBL" id="MUG66787.1"/>
    </source>
</evidence>
<keyword evidence="1" id="KW-0813">Transport</keyword>
<evidence type="ECO:0000256" key="1">
    <source>
        <dbReference type="ARBA" id="ARBA00022448"/>
    </source>
</evidence>
<dbReference type="PROSITE" id="PS00211">
    <property type="entry name" value="ABC_TRANSPORTER_1"/>
    <property type="match status" value="1"/>
</dbReference>
<evidence type="ECO:0000313" key="7">
    <source>
        <dbReference type="Proteomes" id="UP000435177"/>
    </source>
</evidence>
<keyword evidence="7" id="KW-1185">Reference proteome</keyword>
<dbReference type="InterPro" id="IPR005895">
    <property type="entry name" value="ABC_transptr_haem_export_CcmA"/>
</dbReference>
<dbReference type="Pfam" id="PF00005">
    <property type="entry name" value="ABC_tran"/>
    <property type="match status" value="1"/>
</dbReference>
<keyword evidence="2" id="KW-0547">Nucleotide-binding</keyword>
<dbReference type="InterPro" id="IPR017871">
    <property type="entry name" value="ABC_transporter-like_CS"/>
</dbReference>
<dbReference type="PROSITE" id="PS50893">
    <property type="entry name" value="ABC_TRANSPORTER_2"/>
    <property type="match status" value="1"/>
</dbReference>
<dbReference type="PANTHER" id="PTHR42939:SF1">
    <property type="entry name" value="ABC TRANSPORTER ATP-BINDING PROTEIN ALBC-RELATED"/>
    <property type="match status" value="1"/>
</dbReference>
<dbReference type="EMBL" id="WOAA01000009">
    <property type="protein sequence ID" value="MUG66787.1"/>
    <property type="molecule type" value="Genomic_DNA"/>
</dbReference>
<proteinExistence type="predicted"/>
<dbReference type="RefSeq" id="WP_330163980.1">
    <property type="nucleotide sequence ID" value="NZ_WOAA01000009.1"/>
</dbReference>
<dbReference type="SUPFAM" id="SSF52540">
    <property type="entry name" value="P-loop containing nucleoside triphosphate hydrolases"/>
    <property type="match status" value="1"/>
</dbReference>
<gene>
    <name evidence="6" type="primary">ccmA</name>
    <name evidence="6" type="ORF">GNP94_12315</name>
</gene>
<comment type="caution">
    <text evidence="6">The sequence shown here is derived from an EMBL/GenBank/DDBJ whole genome shotgun (WGS) entry which is preliminary data.</text>
</comment>
<keyword evidence="3" id="KW-0201">Cytochrome c-type biogenesis</keyword>
<dbReference type="InterPro" id="IPR003593">
    <property type="entry name" value="AAA+_ATPase"/>
</dbReference>
<dbReference type="CDD" id="cd03230">
    <property type="entry name" value="ABC_DR_subfamily_A"/>
    <property type="match status" value="1"/>
</dbReference>
<dbReference type="Proteomes" id="UP000435177">
    <property type="component" value="Unassembled WGS sequence"/>
</dbReference>
<accession>A0ABW9T1L9</accession>
<dbReference type="SMART" id="SM00382">
    <property type="entry name" value="AAA"/>
    <property type="match status" value="1"/>
</dbReference>
<dbReference type="NCBIfam" id="TIGR01189">
    <property type="entry name" value="ccmA"/>
    <property type="match status" value="1"/>
</dbReference>
<sequence length="244" mass="26804">MNDYLVRLDSVHKSFKGKVVIEKVHLDIAQGEVVALCGGNGAGKSTLLRMLAGILQPTKGIITVNGQAWQNNREDYARDIGYMPDDYRFSPGLTALETMLFWARLRGYGKARAKEVLSMVGLSDTDSKPVASFSKGMRQRVLFAQALLAEPPLIMMDEPTNGLDPYWMDTFITLVRQAAASGQTILFSTHQLEIAEALADRIVFLRDGNVVLDGKIDDIRQTGGAVGMHEAFRELFGITAGNHS</sequence>
<protein>
    <submittedName>
        <fullName evidence="6">Heme ABC exporter ATP-binding protein CcmA</fullName>
    </submittedName>
</protein>
<evidence type="ECO:0000256" key="3">
    <source>
        <dbReference type="ARBA" id="ARBA00022748"/>
    </source>
</evidence>
<keyword evidence="4 6" id="KW-0067">ATP-binding</keyword>
<feature type="domain" description="ABC transporter" evidence="5">
    <location>
        <begin position="6"/>
        <end position="232"/>
    </location>
</feature>
<name>A0ABW9T1L9_9BACL</name>
<dbReference type="GO" id="GO:0005524">
    <property type="term" value="F:ATP binding"/>
    <property type="evidence" value="ECO:0007669"/>
    <property type="project" value="UniProtKB-KW"/>
</dbReference>
<organism evidence="6 7">
    <name type="scientific">Paenibacillus campinasensis</name>
    <dbReference type="NCBI Taxonomy" id="66347"/>
    <lineage>
        <taxon>Bacteria</taxon>
        <taxon>Bacillati</taxon>
        <taxon>Bacillota</taxon>
        <taxon>Bacilli</taxon>
        <taxon>Bacillales</taxon>
        <taxon>Paenibacillaceae</taxon>
        <taxon>Paenibacillus</taxon>
    </lineage>
</organism>